<keyword evidence="3 8" id="KW-0210">Decarboxylase</keyword>
<name>A0A9Q8QGB7_9HYPO</name>
<dbReference type="PANTHER" id="PTHR21240">
    <property type="entry name" value="2-AMINO-3-CARBOXYLMUCONATE-6-SEMIALDEHYDE DECARBOXYLASE"/>
    <property type="match status" value="1"/>
</dbReference>
<evidence type="ECO:0000256" key="8">
    <source>
        <dbReference type="RuleBase" id="RU366045"/>
    </source>
</evidence>
<keyword evidence="5 8" id="KW-0456">Lyase</keyword>
<dbReference type="Proteomes" id="UP000829364">
    <property type="component" value="Chromosome 3"/>
</dbReference>
<dbReference type="GO" id="GO:0019748">
    <property type="term" value="P:secondary metabolic process"/>
    <property type="evidence" value="ECO:0007669"/>
    <property type="project" value="TreeGrafter"/>
</dbReference>
<evidence type="ECO:0000256" key="7">
    <source>
        <dbReference type="ARBA" id="ARBA00038889"/>
    </source>
</evidence>
<comment type="catalytic activity">
    <reaction evidence="6">
        <text>6-methylsalicylate + H(+) = 3-methylphenol + CO2</text>
        <dbReference type="Rhea" id="RHEA:23112"/>
        <dbReference type="ChEBI" id="CHEBI:15378"/>
        <dbReference type="ChEBI" id="CHEBI:16526"/>
        <dbReference type="ChEBI" id="CHEBI:17231"/>
        <dbReference type="ChEBI" id="CHEBI:36658"/>
        <dbReference type="EC" id="4.1.1.52"/>
    </reaction>
    <physiologicalReaction direction="left-to-right" evidence="6">
        <dbReference type="Rhea" id="RHEA:23113"/>
    </physiologicalReaction>
</comment>
<evidence type="ECO:0000256" key="6">
    <source>
        <dbReference type="ARBA" id="ARBA00036832"/>
    </source>
</evidence>
<dbReference type="GeneID" id="72066385"/>
<dbReference type="InterPro" id="IPR006680">
    <property type="entry name" value="Amidohydro-rel"/>
</dbReference>
<dbReference type="InterPro" id="IPR032466">
    <property type="entry name" value="Metal_Hydrolase"/>
</dbReference>
<organism evidence="10 11">
    <name type="scientific">Purpureocillium takamizusanense</name>
    <dbReference type="NCBI Taxonomy" id="2060973"/>
    <lineage>
        <taxon>Eukaryota</taxon>
        <taxon>Fungi</taxon>
        <taxon>Dikarya</taxon>
        <taxon>Ascomycota</taxon>
        <taxon>Pezizomycotina</taxon>
        <taxon>Sordariomycetes</taxon>
        <taxon>Hypocreomycetidae</taxon>
        <taxon>Hypocreales</taxon>
        <taxon>Ophiocordycipitaceae</taxon>
        <taxon>Purpureocillium</taxon>
    </lineage>
</organism>
<evidence type="ECO:0000256" key="2">
    <source>
        <dbReference type="ARBA" id="ARBA00022723"/>
    </source>
</evidence>
<dbReference type="OrthoDB" id="2832284at2759"/>
<sequence>MLTRPSMPAENPLMTNKKKKAWSEEAHLAMMAKAKIDKSILSITSPGTHLVPGDVQLGRNLTRRCNEFAADLKRRRPDKFGFWASLPLPDVEGSLREIEYALDVLNADGVVVLTNAHGVYLGDPVLEPVFKALNERRAVVFVHPTSPCVGNGTSSTRPAAPALPQYPNPMFEFLFDTARAVVNLFISGTMQRIPDVTFILSHAGGALTPLVARFVAFAGVVVPGSSPLPLESVKETLRSQFYFDLAGFAFPDQIHGLLPYVNASRLTYGSDYPYTAEGIVLDLVGVMDEEVPKVFRGCAARRAIYWENAWGILRRRAAGGTS</sequence>
<dbReference type="GO" id="GO:0047596">
    <property type="term" value="F:6-methylsalicylate decarboxylase activity"/>
    <property type="evidence" value="ECO:0007669"/>
    <property type="project" value="UniProtKB-EC"/>
</dbReference>
<dbReference type="InterPro" id="IPR032465">
    <property type="entry name" value="ACMSD"/>
</dbReference>
<evidence type="ECO:0000256" key="1">
    <source>
        <dbReference type="ARBA" id="ARBA00005871"/>
    </source>
</evidence>
<keyword evidence="11" id="KW-1185">Reference proteome</keyword>
<comment type="similarity">
    <text evidence="1">Belongs to the metallo-dependent hydrolases superfamily. ACMSD family.</text>
</comment>
<dbReference type="KEGG" id="ptkz:JDV02_004431"/>
<gene>
    <name evidence="10" type="ORF">JDV02_004431</name>
</gene>
<evidence type="ECO:0000256" key="3">
    <source>
        <dbReference type="ARBA" id="ARBA00022793"/>
    </source>
</evidence>
<dbReference type="GO" id="GO:0005829">
    <property type="term" value="C:cytosol"/>
    <property type="evidence" value="ECO:0007669"/>
    <property type="project" value="TreeGrafter"/>
</dbReference>
<dbReference type="EC" id="4.1.1.52" evidence="7"/>
<evidence type="ECO:0000313" key="11">
    <source>
        <dbReference type="Proteomes" id="UP000829364"/>
    </source>
</evidence>
<dbReference type="EMBL" id="CP086356">
    <property type="protein sequence ID" value="UNI18142.1"/>
    <property type="molecule type" value="Genomic_DNA"/>
</dbReference>
<keyword evidence="4" id="KW-0862">Zinc</keyword>
<dbReference type="GO" id="GO:0046872">
    <property type="term" value="F:metal ion binding"/>
    <property type="evidence" value="ECO:0007669"/>
    <property type="project" value="UniProtKB-KW"/>
</dbReference>
<evidence type="ECO:0000256" key="5">
    <source>
        <dbReference type="ARBA" id="ARBA00023239"/>
    </source>
</evidence>
<dbReference type="SUPFAM" id="SSF51556">
    <property type="entry name" value="Metallo-dependent hydrolases"/>
    <property type="match status" value="1"/>
</dbReference>
<keyword evidence="2" id="KW-0479">Metal-binding</keyword>
<accession>A0A9Q8QGB7</accession>
<proteinExistence type="inferred from homology"/>
<dbReference type="AlphaFoldDB" id="A0A9Q8QGB7"/>
<evidence type="ECO:0000256" key="4">
    <source>
        <dbReference type="ARBA" id="ARBA00022833"/>
    </source>
</evidence>
<feature type="domain" description="Amidohydrolase-related" evidence="9">
    <location>
        <begin position="18"/>
        <end position="309"/>
    </location>
</feature>
<evidence type="ECO:0000259" key="9">
    <source>
        <dbReference type="Pfam" id="PF04909"/>
    </source>
</evidence>
<dbReference type="PANTHER" id="PTHR21240:SF29">
    <property type="entry name" value="AMIDOHYDROLASE-RELATED DOMAIN-CONTAINING PROTEIN"/>
    <property type="match status" value="1"/>
</dbReference>
<dbReference type="GO" id="GO:0016787">
    <property type="term" value="F:hydrolase activity"/>
    <property type="evidence" value="ECO:0007669"/>
    <property type="project" value="InterPro"/>
</dbReference>
<reference evidence="10" key="1">
    <citation type="submission" date="2021-11" db="EMBL/GenBank/DDBJ databases">
        <title>Purpureocillium_takamizusanense_genome.</title>
        <authorList>
            <person name="Nguyen N.-H."/>
        </authorList>
    </citation>
    <scope>NUCLEOTIDE SEQUENCE</scope>
    <source>
        <strain evidence="10">PT3</strain>
    </source>
</reference>
<dbReference type="Gene3D" id="3.20.20.140">
    <property type="entry name" value="Metal-dependent hydrolases"/>
    <property type="match status" value="1"/>
</dbReference>
<dbReference type="Pfam" id="PF04909">
    <property type="entry name" value="Amidohydro_2"/>
    <property type="match status" value="1"/>
</dbReference>
<dbReference type="RefSeq" id="XP_047841623.1">
    <property type="nucleotide sequence ID" value="XM_047985646.1"/>
</dbReference>
<protein>
    <recommendedName>
        <fullName evidence="7">6-methylsalicylate decarboxylase</fullName>
        <ecNumber evidence="7">4.1.1.52</ecNumber>
    </recommendedName>
</protein>
<evidence type="ECO:0000313" key="10">
    <source>
        <dbReference type="EMBL" id="UNI18142.1"/>
    </source>
</evidence>